<reference evidence="1" key="1">
    <citation type="submission" date="2021-05" db="EMBL/GenBank/DDBJ databases">
        <authorList>
            <person name="Pan Q."/>
            <person name="Jouanno E."/>
            <person name="Zahm M."/>
            <person name="Klopp C."/>
            <person name="Cabau C."/>
            <person name="Louis A."/>
            <person name="Berthelot C."/>
            <person name="Parey E."/>
            <person name="Roest Crollius H."/>
            <person name="Montfort J."/>
            <person name="Robinson-Rechavi M."/>
            <person name="Bouchez O."/>
            <person name="Lampietro C."/>
            <person name="Lopez Roques C."/>
            <person name="Donnadieu C."/>
            <person name="Postlethwait J."/>
            <person name="Bobe J."/>
            <person name="Dillon D."/>
            <person name="Chandos A."/>
            <person name="von Hippel F."/>
            <person name="Guiguen Y."/>
        </authorList>
    </citation>
    <scope>NUCLEOTIDE SEQUENCE</scope>
    <source>
        <strain evidence="1">YG-Jan2019</strain>
    </source>
</reference>
<proteinExistence type="predicted"/>
<dbReference type="Proteomes" id="UP001157502">
    <property type="component" value="Chromosome 35"/>
</dbReference>
<name>A0ACC2F3F6_DALPE</name>
<organism evidence="1 2">
    <name type="scientific">Dallia pectoralis</name>
    <name type="common">Alaska blackfish</name>
    <dbReference type="NCBI Taxonomy" id="75939"/>
    <lineage>
        <taxon>Eukaryota</taxon>
        <taxon>Metazoa</taxon>
        <taxon>Chordata</taxon>
        <taxon>Craniata</taxon>
        <taxon>Vertebrata</taxon>
        <taxon>Euteleostomi</taxon>
        <taxon>Actinopterygii</taxon>
        <taxon>Neopterygii</taxon>
        <taxon>Teleostei</taxon>
        <taxon>Protacanthopterygii</taxon>
        <taxon>Esociformes</taxon>
        <taxon>Umbridae</taxon>
        <taxon>Dallia</taxon>
    </lineage>
</organism>
<dbReference type="EMBL" id="CM055762">
    <property type="protein sequence ID" value="KAJ7985943.1"/>
    <property type="molecule type" value="Genomic_DNA"/>
</dbReference>
<sequence>MAVDGSRTSFQIFSLTVEVDLVFLRSLRGIVKLAELGTIFAAFVCFAVSHRPTFIAATCMEFVITFSLVLLYTLKLNKKLTMFFWPLIDIINSVFAAVILLILCLIAVSTYTLTSSLVGGITGLVAVGLWSWDGSMLFRRITFNQSRSVAGGTTQ</sequence>
<accession>A0ACC2F3F6</accession>
<gene>
    <name evidence="1" type="ORF">DPEC_G00345700</name>
</gene>
<comment type="caution">
    <text evidence="1">The sequence shown here is derived from an EMBL/GenBank/DDBJ whole genome shotgun (WGS) entry which is preliminary data.</text>
</comment>
<protein>
    <submittedName>
        <fullName evidence="1">Uncharacterized protein</fullName>
    </submittedName>
</protein>
<evidence type="ECO:0000313" key="2">
    <source>
        <dbReference type="Proteomes" id="UP001157502"/>
    </source>
</evidence>
<keyword evidence="2" id="KW-1185">Reference proteome</keyword>
<evidence type="ECO:0000313" key="1">
    <source>
        <dbReference type="EMBL" id="KAJ7985943.1"/>
    </source>
</evidence>